<reference evidence="1 2" key="1">
    <citation type="submission" date="2020-02" db="EMBL/GenBank/DDBJ databases">
        <authorList>
            <person name="Sun Q."/>
        </authorList>
    </citation>
    <scope>NUCLEOTIDE SEQUENCE [LARGE SCALE GENOMIC DNA]</scope>
    <source>
        <strain evidence="1 2">YIM 13062</strain>
    </source>
</reference>
<gene>
    <name evidence="1" type="ORF">GTW58_03005</name>
</gene>
<proteinExistence type="predicted"/>
<sequence>MTDPSVPCTASMSSVLTRSMPVAVTPVADVDLTTRAGGARQSVRAAGVVAEVGVAPAQATAQFTALLMATNHRDPKAQPTPVRLVWQGQRAVPGVAVGVVLDCVGLLCSRENQPTIFNPRYEIVAKKVQR</sequence>
<dbReference type="Proteomes" id="UP000521379">
    <property type="component" value="Unassembled WGS sequence"/>
</dbReference>
<protein>
    <submittedName>
        <fullName evidence="1">Uncharacterized protein</fullName>
    </submittedName>
</protein>
<dbReference type="EMBL" id="JAAVUN010000003">
    <property type="protein sequence ID" value="NKE08934.1"/>
    <property type="molecule type" value="Genomic_DNA"/>
</dbReference>
<dbReference type="RefSeq" id="WP_052209753.1">
    <property type="nucleotide sequence ID" value="NZ_JAAVUN010000003.1"/>
</dbReference>
<comment type="caution">
    <text evidence="1">The sequence shown here is derived from an EMBL/GenBank/DDBJ whole genome shotgun (WGS) entry which is preliminary data.</text>
</comment>
<evidence type="ECO:0000313" key="2">
    <source>
        <dbReference type="Proteomes" id="UP000521379"/>
    </source>
</evidence>
<name>A0A846TT06_9MICC</name>
<evidence type="ECO:0000313" key="1">
    <source>
        <dbReference type="EMBL" id="NKE08934.1"/>
    </source>
</evidence>
<keyword evidence="2" id="KW-1185">Reference proteome</keyword>
<accession>A0A846TT06</accession>
<organism evidence="1 2">
    <name type="scientific">Kocuria subflava</name>
    <dbReference type="NCBI Taxonomy" id="1736139"/>
    <lineage>
        <taxon>Bacteria</taxon>
        <taxon>Bacillati</taxon>
        <taxon>Actinomycetota</taxon>
        <taxon>Actinomycetes</taxon>
        <taxon>Micrococcales</taxon>
        <taxon>Micrococcaceae</taxon>
        <taxon>Kocuria</taxon>
    </lineage>
</organism>
<dbReference type="AlphaFoldDB" id="A0A846TT06"/>